<protein>
    <submittedName>
        <fullName evidence="2">Exonuclease</fullName>
    </submittedName>
</protein>
<dbReference type="InterPro" id="IPR051703">
    <property type="entry name" value="NF-kappa-B_Signaling_Reg"/>
</dbReference>
<sequence>MADLQVFNCEQGTPEWYEARLGIPTASEFATVMAKGRDGGASLTRKTYMMKLAGERLTGQPMDSYSNGHMERGKEWEAEAREQYAFEHEADPQIVGFLRRGDMGCSPDSLIGERGGLEIKTKAAHLHIEALLRDDIPPEHRAQLQGFLLVTEREWIDLAIYCRKLPLVTRRVSPDRDYIANLKGEIDRFNDELAAMVERVRTHGAKAALAA</sequence>
<keyword evidence="2" id="KW-0378">Hydrolase</keyword>
<dbReference type="InterPro" id="IPR011604">
    <property type="entry name" value="PDDEXK-like_dom_sf"/>
</dbReference>
<dbReference type="EMBL" id="QFYS01000001">
    <property type="protein sequence ID" value="RAK68778.1"/>
    <property type="molecule type" value="Genomic_DNA"/>
</dbReference>
<dbReference type="CDD" id="cd22343">
    <property type="entry name" value="PDDEXK_lambda_exonuclease-like"/>
    <property type="match status" value="1"/>
</dbReference>
<evidence type="ECO:0000259" key="1">
    <source>
        <dbReference type="Pfam" id="PF09588"/>
    </source>
</evidence>
<organism evidence="2 3">
    <name type="scientific">Phenylobacterium kunshanense</name>
    <dbReference type="NCBI Taxonomy" id="1445034"/>
    <lineage>
        <taxon>Bacteria</taxon>
        <taxon>Pseudomonadati</taxon>
        <taxon>Pseudomonadota</taxon>
        <taxon>Alphaproteobacteria</taxon>
        <taxon>Caulobacterales</taxon>
        <taxon>Caulobacteraceae</taxon>
        <taxon>Phenylobacterium</taxon>
    </lineage>
</organism>
<name>A0A328BUQ7_9CAUL</name>
<dbReference type="GO" id="GO:0004527">
    <property type="term" value="F:exonuclease activity"/>
    <property type="evidence" value="ECO:0007669"/>
    <property type="project" value="UniProtKB-KW"/>
</dbReference>
<evidence type="ECO:0000313" key="2">
    <source>
        <dbReference type="EMBL" id="RAK68778.1"/>
    </source>
</evidence>
<dbReference type="RefSeq" id="WP_111274270.1">
    <property type="nucleotide sequence ID" value="NZ_QFYS01000001.1"/>
</dbReference>
<dbReference type="InterPro" id="IPR011335">
    <property type="entry name" value="Restrct_endonuc-II-like"/>
</dbReference>
<comment type="caution">
    <text evidence="2">The sequence shown here is derived from an EMBL/GenBank/DDBJ whole genome shotgun (WGS) entry which is preliminary data.</text>
</comment>
<dbReference type="AlphaFoldDB" id="A0A328BUQ7"/>
<dbReference type="PANTHER" id="PTHR46609">
    <property type="entry name" value="EXONUCLEASE, PHAGE-TYPE/RECB, C-TERMINAL DOMAIN-CONTAINING PROTEIN"/>
    <property type="match status" value="1"/>
</dbReference>
<dbReference type="Proteomes" id="UP000249524">
    <property type="component" value="Unassembled WGS sequence"/>
</dbReference>
<keyword evidence="3" id="KW-1185">Reference proteome</keyword>
<dbReference type="SUPFAM" id="SSF52980">
    <property type="entry name" value="Restriction endonuclease-like"/>
    <property type="match status" value="1"/>
</dbReference>
<dbReference type="Pfam" id="PF09588">
    <property type="entry name" value="YqaJ"/>
    <property type="match status" value="1"/>
</dbReference>
<dbReference type="InterPro" id="IPR019080">
    <property type="entry name" value="YqaJ_viral_recombinase"/>
</dbReference>
<feature type="domain" description="YqaJ viral recombinase" evidence="1">
    <location>
        <begin position="15"/>
        <end position="153"/>
    </location>
</feature>
<keyword evidence="2" id="KW-0540">Nuclease</keyword>
<accession>A0A328BUQ7</accession>
<dbReference type="OrthoDB" id="1245848at2"/>
<gene>
    <name evidence="2" type="ORF">DJ019_01845</name>
</gene>
<proteinExistence type="predicted"/>
<evidence type="ECO:0000313" key="3">
    <source>
        <dbReference type="Proteomes" id="UP000249524"/>
    </source>
</evidence>
<reference evidence="2 3" key="1">
    <citation type="submission" date="2018-05" db="EMBL/GenBank/DDBJ databases">
        <authorList>
            <person name="Lanie J.A."/>
            <person name="Ng W.-L."/>
            <person name="Kazmierczak K.M."/>
            <person name="Andrzejewski T.M."/>
            <person name="Davidsen T.M."/>
            <person name="Wayne K.J."/>
            <person name="Tettelin H."/>
            <person name="Glass J.I."/>
            <person name="Rusch D."/>
            <person name="Podicherti R."/>
            <person name="Tsui H.-C.T."/>
            <person name="Winkler M.E."/>
        </authorList>
    </citation>
    <scope>NUCLEOTIDE SEQUENCE [LARGE SCALE GENOMIC DNA]</scope>
    <source>
        <strain evidence="2 3">BUT-10</strain>
    </source>
</reference>
<dbReference type="PANTHER" id="PTHR46609:SF6">
    <property type="entry name" value="EXONUCLEASE, PHAGE-TYPE_RECB, C-TERMINAL DOMAIN-CONTAINING PROTEIN-RELATED"/>
    <property type="match status" value="1"/>
</dbReference>
<keyword evidence="2" id="KW-0269">Exonuclease</keyword>
<dbReference type="Gene3D" id="3.90.320.10">
    <property type="match status" value="1"/>
</dbReference>